<keyword evidence="1" id="KW-0805">Transcription regulation</keyword>
<dbReference type="Pfam" id="PF12852">
    <property type="entry name" value="Cupin_6"/>
    <property type="match status" value="1"/>
</dbReference>
<dbReference type="SUPFAM" id="SSF51215">
    <property type="entry name" value="Regulatory protein AraC"/>
    <property type="match status" value="1"/>
</dbReference>
<dbReference type="InterPro" id="IPR050204">
    <property type="entry name" value="AraC_XylS_family_regulators"/>
</dbReference>
<dbReference type="Gene3D" id="2.60.120.10">
    <property type="entry name" value="Jelly Rolls"/>
    <property type="match status" value="1"/>
</dbReference>
<reference evidence="6 7" key="1">
    <citation type="submission" date="2020-03" db="EMBL/GenBank/DDBJ databases">
        <title>Two novel Motilibacter sp.</title>
        <authorList>
            <person name="Liu S."/>
        </authorList>
    </citation>
    <scope>NUCLEOTIDE SEQUENCE [LARGE SCALE GENOMIC DNA]</scope>
    <source>
        <strain evidence="6 7">E257</strain>
    </source>
</reference>
<dbReference type="SUPFAM" id="SSF46689">
    <property type="entry name" value="Homeodomain-like"/>
    <property type="match status" value="2"/>
</dbReference>
<keyword evidence="4" id="KW-0804">Transcription</keyword>
<dbReference type="PANTHER" id="PTHR46796">
    <property type="entry name" value="HTH-TYPE TRANSCRIPTIONAL ACTIVATOR RHAS-RELATED"/>
    <property type="match status" value="1"/>
</dbReference>
<dbReference type="RefSeq" id="WP_166284651.1">
    <property type="nucleotide sequence ID" value="NZ_JAANNP010000105.1"/>
</dbReference>
<organism evidence="6 7">
    <name type="scientific">Motilibacter deserti</name>
    <dbReference type="NCBI Taxonomy" id="2714956"/>
    <lineage>
        <taxon>Bacteria</taxon>
        <taxon>Bacillati</taxon>
        <taxon>Actinomycetota</taxon>
        <taxon>Actinomycetes</taxon>
        <taxon>Motilibacterales</taxon>
        <taxon>Motilibacteraceae</taxon>
        <taxon>Motilibacter</taxon>
    </lineage>
</organism>
<dbReference type="InterPro" id="IPR014710">
    <property type="entry name" value="RmlC-like_jellyroll"/>
</dbReference>
<evidence type="ECO:0000256" key="4">
    <source>
        <dbReference type="ARBA" id="ARBA00023163"/>
    </source>
</evidence>
<protein>
    <submittedName>
        <fullName evidence="6">AraC family transcriptional regulator</fullName>
    </submittedName>
</protein>
<evidence type="ECO:0000256" key="2">
    <source>
        <dbReference type="ARBA" id="ARBA00023125"/>
    </source>
</evidence>
<evidence type="ECO:0000256" key="1">
    <source>
        <dbReference type="ARBA" id="ARBA00023015"/>
    </source>
</evidence>
<name>A0ABX0H384_9ACTN</name>
<dbReference type="Gene3D" id="1.10.10.60">
    <property type="entry name" value="Homeodomain-like"/>
    <property type="match status" value="2"/>
</dbReference>
<dbReference type="PROSITE" id="PS01124">
    <property type="entry name" value="HTH_ARAC_FAMILY_2"/>
    <property type="match status" value="1"/>
</dbReference>
<dbReference type="InterPro" id="IPR018060">
    <property type="entry name" value="HTH_AraC"/>
</dbReference>
<sequence>MEPDVLDRALQEFGMTGVFYAVSDVPAPWGIALPPMPGTMVFHLLTRGEAVIEVEGEWVAVRPGDLLLVPHGTGHTILDAPGRVPVPLFDLPRVEQTDRYERISLPGDGARTELVCGAVSFTGLGVERLVRSLPPVLLVGRDEDSAWQRAALDVIAAESRHPRPGSDLMTARLADVLVVQAVRSWLESTVPDRGWVAGLRDPSLGRALAAFHAEPAAQWTLESLAGEAGLSRSAFAARFTSVMGETAMGYVTSWRMDLAARLVREQSLSLSRIAERVGYRSEAAFNRAFRRAHGVTPGAYARQDNTFHVPAEVLAPA</sequence>
<keyword evidence="2" id="KW-0238">DNA-binding</keyword>
<evidence type="ECO:0000313" key="6">
    <source>
        <dbReference type="EMBL" id="NHC16187.1"/>
    </source>
</evidence>
<proteinExistence type="predicted"/>
<dbReference type="InterPro" id="IPR009057">
    <property type="entry name" value="Homeodomain-like_sf"/>
</dbReference>
<feature type="domain" description="HTH araC/xylS-type" evidence="5">
    <location>
        <begin position="205"/>
        <end position="303"/>
    </location>
</feature>
<dbReference type="Pfam" id="PF12833">
    <property type="entry name" value="HTH_18"/>
    <property type="match status" value="1"/>
</dbReference>
<gene>
    <name evidence="6" type="ORF">G9H71_20585</name>
</gene>
<dbReference type="InterPro" id="IPR018062">
    <property type="entry name" value="HTH_AraC-typ_CS"/>
</dbReference>
<dbReference type="InterPro" id="IPR037923">
    <property type="entry name" value="HTH-like"/>
</dbReference>
<evidence type="ECO:0000313" key="7">
    <source>
        <dbReference type="Proteomes" id="UP000800981"/>
    </source>
</evidence>
<evidence type="ECO:0000259" key="5">
    <source>
        <dbReference type="PROSITE" id="PS01124"/>
    </source>
</evidence>
<dbReference type="PANTHER" id="PTHR46796:SF7">
    <property type="entry name" value="ARAC FAMILY TRANSCRIPTIONAL REGULATOR"/>
    <property type="match status" value="1"/>
</dbReference>
<dbReference type="SMART" id="SM00342">
    <property type="entry name" value="HTH_ARAC"/>
    <property type="match status" value="1"/>
</dbReference>
<dbReference type="Proteomes" id="UP000800981">
    <property type="component" value="Unassembled WGS sequence"/>
</dbReference>
<dbReference type="PROSITE" id="PS00041">
    <property type="entry name" value="HTH_ARAC_FAMILY_1"/>
    <property type="match status" value="1"/>
</dbReference>
<dbReference type="InterPro" id="IPR032783">
    <property type="entry name" value="AraC_lig"/>
</dbReference>
<evidence type="ECO:0000256" key="3">
    <source>
        <dbReference type="ARBA" id="ARBA00023159"/>
    </source>
</evidence>
<dbReference type="EMBL" id="JAANNP010000105">
    <property type="protein sequence ID" value="NHC16187.1"/>
    <property type="molecule type" value="Genomic_DNA"/>
</dbReference>
<dbReference type="PRINTS" id="PR00032">
    <property type="entry name" value="HTHARAC"/>
</dbReference>
<keyword evidence="3" id="KW-0010">Activator</keyword>
<dbReference type="InterPro" id="IPR020449">
    <property type="entry name" value="Tscrpt_reg_AraC-type_HTH"/>
</dbReference>
<keyword evidence="7" id="KW-1185">Reference proteome</keyword>
<accession>A0ABX0H384</accession>
<comment type="caution">
    <text evidence="6">The sequence shown here is derived from an EMBL/GenBank/DDBJ whole genome shotgun (WGS) entry which is preliminary data.</text>
</comment>